<keyword evidence="11 17" id="KW-0100">Branched-chain amino acid biosynthesis</keyword>
<keyword evidence="9 17" id="KW-0808">Transferase</keyword>
<dbReference type="InterPro" id="IPR043132">
    <property type="entry name" value="BCAT-like_C"/>
</dbReference>
<evidence type="ECO:0000256" key="6">
    <source>
        <dbReference type="ARBA" id="ARBA00009320"/>
    </source>
</evidence>
<comment type="caution">
    <text evidence="18">The sequence shown here is derived from an EMBL/GenBank/DDBJ whole genome shotgun (WGS) entry which is preliminary data.</text>
</comment>
<comment type="pathway">
    <text evidence="4 17">Amino-acid biosynthesis; L-valine biosynthesis; L-valine from pyruvate: step 4/4.</text>
</comment>
<dbReference type="Proteomes" id="UP000323454">
    <property type="component" value="Unassembled WGS sequence"/>
</dbReference>
<evidence type="ECO:0000256" key="5">
    <source>
        <dbReference type="ARBA" id="ARBA00005072"/>
    </source>
</evidence>
<evidence type="ECO:0000256" key="17">
    <source>
        <dbReference type="RuleBase" id="RU364094"/>
    </source>
</evidence>
<organism evidence="18 19">
    <name type="scientific">Solihabitans fulvus</name>
    <dbReference type="NCBI Taxonomy" id="1892852"/>
    <lineage>
        <taxon>Bacteria</taxon>
        <taxon>Bacillati</taxon>
        <taxon>Actinomycetota</taxon>
        <taxon>Actinomycetes</taxon>
        <taxon>Pseudonocardiales</taxon>
        <taxon>Pseudonocardiaceae</taxon>
        <taxon>Solihabitans</taxon>
    </lineage>
</organism>
<evidence type="ECO:0000256" key="16">
    <source>
        <dbReference type="RuleBase" id="RU004516"/>
    </source>
</evidence>
<dbReference type="NCBIfam" id="TIGR01122">
    <property type="entry name" value="ilvE_I"/>
    <property type="match status" value="1"/>
</dbReference>
<comment type="cofactor">
    <cofactor evidence="1 16">
        <name>pyridoxal 5'-phosphate</name>
        <dbReference type="ChEBI" id="CHEBI:597326"/>
    </cofactor>
</comment>
<gene>
    <name evidence="17 18" type="primary">ilvE</name>
    <name evidence="18" type="ORF">F0L68_32115</name>
</gene>
<dbReference type="OrthoDB" id="9804984at2"/>
<dbReference type="GO" id="GO:0009099">
    <property type="term" value="P:L-valine biosynthetic process"/>
    <property type="evidence" value="ECO:0007669"/>
    <property type="project" value="UniProtKB-UniPathway"/>
</dbReference>
<keyword evidence="8 17" id="KW-0028">Amino-acid biosynthesis</keyword>
<keyword evidence="10 16" id="KW-0663">Pyridoxal phosphate</keyword>
<evidence type="ECO:0000256" key="3">
    <source>
        <dbReference type="ARBA" id="ARBA00004824"/>
    </source>
</evidence>
<comment type="catalytic activity">
    <reaction evidence="14 17">
        <text>L-leucine + 2-oxoglutarate = 4-methyl-2-oxopentanoate + L-glutamate</text>
        <dbReference type="Rhea" id="RHEA:18321"/>
        <dbReference type="ChEBI" id="CHEBI:16810"/>
        <dbReference type="ChEBI" id="CHEBI:17865"/>
        <dbReference type="ChEBI" id="CHEBI:29985"/>
        <dbReference type="ChEBI" id="CHEBI:57427"/>
        <dbReference type="EC" id="2.6.1.42"/>
    </reaction>
</comment>
<evidence type="ECO:0000256" key="9">
    <source>
        <dbReference type="ARBA" id="ARBA00022679"/>
    </source>
</evidence>
<comment type="pathway">
    <text evidence="5 17">Amino-acid biosynthesis; L-leucine biosynthesis; L-leucine from 3-methyl-2-oxobutanoate: step 4/4.</text>
</comment>
<evidence type="ECO:0000256" key="7">
    <source>
        <dbReference type="ARBA" id="ARBA00022576"/>
    </source>
</evidence>
<evidence type="ECO:0000256" key="10">
    <source>
        <dbReference type="ARBA" id="ARBA00022898"/>
    </source>
</evidence>
<reference evidence="18 19" key="2">
    <citation type="submission" date="2019-09" db="EMBL/GenBank/DDBJ databases">
        <authorList>
            <person name="Jin C."/>
        </authorList>
    </citation>
    <scope>NUCLEOTIDE SEQUENCE [LARGE SCALE GENOMIC DNA]</scope>
    <source>
        <strain evidence="18 19">AN110305</strain>
    </source>
</reference>
<sequence length="304" mass="32567">MIEPVGQVWLDGKVVDAEDSRVGLLTHSLHYGFGALDGFRSYRQDGGGVAAFRLADHLARLRSSASAIGLELGHTHGDLVEGACDVLRTNGLDDAYVRPLVFVGEPNIIFAHWLNPVHVALVPFAWSGYSDRDADAGTTAQVSPYPRPKAHAALYNAKLTGNYLLSVIAFGHARSSGVQQAIFLDEDGFVCESTGENLFAVHGNLVSTPPATRSLLPGLTRATVLVLAAELGYEVAERDLTVPQLHDADEVFTTGTASGVLAIPELDGRRIGDGTAPVARALRQRYLDAARGRLPEHADWLTIL</sequence>
<dbReference type="InterPro" id="IPR050571">
    <property type="entry name" value="Class-IV_PLP-Dep_Aminotrnsfr"/>
</dbReference>
<keyword evidence="7 17" id="KW-0032">Aminotransferase</keyword>
<accession>A0A5B2WQY0</accession>
<dbReference type="GO" id="GO:0052655">
    <property type="term" value="F:L-valine-2-oxoglutarate transaminase activity"/>
    <property type="evidence" value="ECO:0007669"/>
    <property type="project" value="RHEA"/>
</dbReference>
<dbReference type="EMBL" id="VUOB01000064">
    <property type="protein sequence ID" value="KAA2253915.1"/>
    <property type="molecule type" value="Genomic_DNA"/>
</dbReference>
<evidence type="ECO:0000256" key="12">
    <source>
        <dbReference type="ARBA" id="ARBA00048212"/>
    </source>
</evidence>
<comment type="similarity">
    <text evidence="6 15">Belongs to the class-IV pyridoxal-phosphate-dependent aminotransferase family.</text>
</comment>
<dbReference type="PROSITE" id="PS00770">
    <property type="entry name" value="AA_TRANSFER_CLASS_4"/>
    <property type="match status" value="1"/>
</dbReference>
<dbReference type="UniPathway" id="UPA00047">
    <property type="reaction ID" value="UER00058"/>
</dbReference>
<protein>
    <recommendedName>
        <fullName evidence="17">Branched-chain-amino-acid aminotransferase</fullName>
        <shortName evidence="17">BCAT</shortName>
        <ecNumber evidence="17">2.6.1.42</ecNumber>
    </recommendedName>
</protein>
<dbReference type="PANTHER" id="PTHR42743">
    <property type="entry name" value="AMINO-ACID AMINOTRANSFERASE"/>
    <property type="match status" value="1"/>
</dbReference>
<proteinExistence type="inferred from homology"/>
<dbReference type="InterPro" id="IPR036038">
    <property type="entry name" value="Aminotransferase-like"/>
</dbReference>
<dbReference type="GO" id="GO:0009097">
    <property type="term" value="P:isoleucine biosynthetic process"/>
    <property type="evidence" value="ECO:0007669"/>
    <property type="project" value="UniProtKB-UniPathway"/>
</dbReference>
<dbReference type="InterPro" id="IPR005785">
    <property type="entry name" value="B_amino_transI"/>
</dbReference>
<evidence type="ECO:0000256" key="1">
    <source>
        <dbReference type="ARBA" id="ARBA00001933"/>
    </source>
</evidence>
<comment type="catalytic activity">
    <reaction evidence="13 17">
        <text>L-isoleucine + 2-oxoglutarate = (S)-3-methyl-2-oxopentanoate + L-glutamate</text>
        <dbReference type="Rhea" id="RHEA:24801"/>
        <dbReference type="ChEBI" id="CHEBI:16810"/>
        <dbReference type="ChEBI" id="CHEBI:29985"/>
        <dbReference type="ChEBI" id="CHEBI:35146"/>
        <dbReference type="ChEBI" id="CHEBI:58045"/>
        <dbReference type="EC" id="2.6.1.42"/>
    </reaction>
</comment>
<dbReference type="Gene3D" id="3.30.470.10">
    <property type="match status" value="1"/>
</dbReference>
<evidence type="ECO:0000256" key="2">
    <source>
        <dbReference type="ARBA" id="ARBA00003109"/>
    </source>
</evidence>
<dbReference type="FunFam" id="3.20.10.10:FF:000002">
    <property type="entry name" value="D-alanine aminotransferase"/>
    <property type="match status" value="1"/>
</dbReference>
<dbReference type="GO" id="GO:0005829">
    <property type="term" value="C:cytosol"/>
    <property type="evidence" value="ECO:0007669"/>
    <property type="project" value="TreeGrafter"/>
</dbReference>
<dbReference type="AlphaFoldDB" id="A0A5B2WQY0"/>
<comment type="catalytic activity">
    <reaction evidence="12 17">
        <text>L-valine + 2-oxoglutarate = 3-methyl-2-oxobutanoate + L-glutamate</text>
        <dbReference type="Rhea" id="RHEA:24813"/>
        <dbReference type="ChEBI" id="CHEBI:11851"/>
        <dbReference type="ChEBI" id="CHEBI:16810"/>
        <dbReference type="ChEBI" id="CHEBI:29985"/>
        <dbReference type="ChEBI" id="CHEBI:57762"/>
        <dbReference type="EC" id="2.6.1.42"/>
    </reaction>
</comment>
<evidence type="ECO:0000313" key="19">
    <source>
        <dbReference type="Proteomes" id="UP000323454"/>
    </source>
</evidence>
<dbReference type="SUPFAM" id="SSF56752">
    <property type="entry name" value="D-aminoacid aminotransferase-like PLP-dependent enzymes"/>
    <property type="match status" value="1"/>
</dbReference>
<evidence type="ECO:0000256" key="13">
    <source>
        <dbReference type="ARBA" id="ARBA00048798"/>
    </source>
</evidence>
<dbReference type="PANTHER" id="PTHR42743:SF11">
    <property type="entry name" value="AMINODEOXYCHORISMATE LYASE"/>
    <property type="match status" value="1"/>
</dbReference>
<dbReference type="RefSeq" id="WP_149853609.1">
    <property type="nucleotide sequence ID" value="NZ_VUOB01000064.1"/>
</dbReference>
<evidence type="ECO:0000256" key="15">
    <source>
        <dbReference type="RuleBase" id="RU004106"/>
    </source>
</evidence>
<evidence type="ECO:0000256" key="8">
    <source>
        <dbReference type="ARBA" id="ARBA00022605"/>
    </source>
</evidence>
<dbReference type="Pfam" id="PF01063">
    <property type="entry name" value="Aminotran_4"/>
    <property type="match status" value="1"/>
</dbReference>
<evidence type="ECO:0000256" key="4">
    <source>
        <dbReference type="ARBA" id="ARBA00004931"/>
    </source>
</evidence>
<dbReference type="InterPro" id="IPR043131">
    <property type="entry name" value="BCAT-like_N"/>
</dbReference>
<evidence type="ECO:0000256" key="14">
    <source>
        <dbReference type="ARBA" id="ARBA00049229"/>
    </source>
</evidence>
<dbReference type="Gene3D" id="3.20.10.10">
    <property type="entry name" value="D-amino Acid Aminotransferase, subunit A, domain 2"/>
    <property type="match status" value="1"/>
</dbReference>
<dbReference type="InterPro" id="IPR018300">
    <property type="entry name" value="Aminotrans_IV_CS"/>
</dbReference>
<dbReference type="CDD" id="cd00449">
    <property type="entry name" value="PLPDE_IV"/>
    <property type="match status" value="1"/>
</dbReference>
<evidence type="ECO:0000313" key="18">
    <source>
        <dbReference type="EMBL" id="KAA2253915.1"/>
    </source>
</evidence>
<dbReference type="GO" id="GO:0052654">
    <property type="term" value="F:L-leucine-2-oxoglutarate transaminase activity"/>
    <property type="evidence" value="ECO:0007669"/>
    <property type="project" value="RHEA"/>
</dbReference>
<evidence type="ECO:0000256" key="11">
    <source>
        <dbReference type="ARBA" id="ARBA00023304"/>
    </source>
</evidence>
<dbReference type="GO" id="GO:0009098">
    <property type="term" value="P:L-leucine biosynthetic process"/>
    <property type="evidence" value="ECO:0007669"/>
    <property type="project" value="UniProtKB-UniPathway"/>
</dbReference>
<dbReference type="GO" id="GO:0052656">
    <property type="term" value="F:L-isoleucine-2-oxoglutarate transaminase activity"/>
    <property type="evidence" value="ECO:0007669"/>
    <property type="project" value="RHEA"/>
</dbReference>
<name>A0A5B2WQY0_9PSEU</name>
<dbReference type="EC" id="2.6.1.42" evidence="17"/>
<comment type="function">
    <text evidence="2 17">Acts on leucine, isoleucine and valine.</text>
</comment>
<reference evidence="18 19" key="1">
    <citation type="submission" date="2019-09" db="EMBL/GenBank/DDBJ databases">
        <title>Goodfellowia gen. nov., a new genus of the Pseudonocardineae related to Actinoalloteichus, containing Goodfellowia coeruleoviolacea gen. nov., comb. nov. gen. nov., comb. nov.</title>
        <authorList>
            <person name="Labeda D."/>
        </authorList>
    </citation>
    <scope>NUCLEOTIDE SEQUENCE [LARGE SCALE GENOMIC DNA]</scope>
    <source>
        <strain evidence="18 19">AN110305</strain>
    </source>
</reference>
<keyword evidence="19" id="KW-1185">Reference proteome</keyword>
<comment type="pathway">
    <text evidence="3 17">Amino-acid biosynthesis; L-isoleucine biosynthesis; L-isoleucine from 2-oxobutanoate: step 4/4.</text>
</comment>
<dbReference type="UniPathway" id="UPA00049">
    <property type="reaction ID" value="UER00062"/>
</dbReference>
<dbReference type="UniPathway" id="UPA00048">
    <property type="reaction ID" value="UER00073"/>
</dbReference>
<dbReference type="InterPro" id="IPR001544">
    <property type="entry name" value="Aminotrans_IV"/>
</dbReference>